<dbReference type="InterPro" id="IPR004358">
    <property type="entry name" value="Sig_transdc_His_kin-like_C"/>
</dbReference>
<protein>
    <recommendedName>
        <fullName evidence="2">histidine kinase</fullName>
        <ecNumber evidence="2">2.7.13.3</ecNumber>
    </recommendedName>
</protein>
<dbReference type="InterPro" id="IPR036890">
    <property type="entry name" value="HATPase_C_sf"/>
</dbReference>
<dbReference type="Proteomes" id="UP000306402">
    <property type="component" value="Unassembled WGS sequence"/>
</dbReference>
<dbReference type="PROSITE" id="PS50110">
    <property type="entry name" value="RESPONSE_REGULATORY"/>
    <property type="match status" value="1"/>
</dbReference>
<dbReference type="InterPro" id="IPR036097">
    <property type="entry name" value="HisK_dim/P_sf"/>
</dbReference>
<dbReference type="SMART" id="SM00387">
    <property type="entry name" value="HATPase_c"/>
    <property type="match status" value="1"/>
</dbReference>
<dbReference type="GO" id="GO:0005886">
    <property type="term" value="C:plasma membrane"/>
    <property type="evidence" value="ECO:0007669"/>
    <property type="project" value="TreeGrafter"/>
</dbReference>
<dbReference type="CDD" id="cd00082">
    <property type="entry name" value="HisKA"/>
    <property type="match status" value="1"/>
</dbReference>
<keyword evidence="7" id="KW-1133">Transmembrane helix</keyword>
<evidence type="ECO:0000256" key="2">
    <source>
        <dbReference type="ARBA" id="ARBA00012438"/>
    </source>
</evidence>
<dbReference type="SMART" id="SM00388">
    <property type="entry name" value="HisKA"/>
    <property type="match status" value="1"/>
</dbReference>
<name>A0A5R9KV16_9BACT</name>
<dbReference type="SUPFAM" id="SSF52172">
    <property type="entry name" value="CheY-like"/>
    <property type="match status" value="1"/>
</dbReference>
<evidence type="ECO:0000313" key="10">
    <source>
        <dbReference type="EMBL" id="TLV00123.1"/>
    </source>
</evidence>
<keyword evidence="3 6" id="KW-0597">Phosphoprotein</keyword>
<feature type="transmembrane region" description="Helical" evidence="7">
    <location>
        <begin position="52"/>
        <end position="75"/>
    </location>
</feature>
<feature type="domain" description="Response regulatory" evidence="9">
    <location>
        <begin position="464"/>
        <end position="578"/>
    </location>
</feature>
<comment type="caution">
    <text evidence="10">The sequence shown here is derived from an EMBL/GenBank/DDBJ whole genome shotgun (WGS) entry which is preliminary data.</text>
</comment>
<dbReference type="EC" id="2.7.13.3" evidence="2"/>
<feature type="modified residue" description="4-aspartylphosphate" evidence="6">
    <location>
        <position position="513"/>
    </location>
</feature>
<dbReference type="OrthoDB" id="9811889at2"/>
<dbReference type="Pfam" id="PF02518">
    <property type="entry name" value="HATPase_c"/>
    <property type="match status" value="1"/>
</dbReference>
<proteinExistence type="predicted"/>
<reference evidence="10 11" key="1">
    <citation type="submission" date="2019-05" db="EMBL/GenBank/DDBJ databases">
        <authorList>
            <person name="Qu J.-H."/>
        </authorList>
    </citation>
    <scope>NUCLEOTIDE SEQUENCE [LARGE SCALE GENOMIC DNA]</scope>
    <source>
        <strain evidence="10 11">T17</strain>
    </source>
</reference>
<dbReference type="CDD" id="cd16922">
    <property type="entry name" value="HATPase_EvgS-ArcB-TorS-like"/>
    <property type="match status" value="1"/>
</dbReference>
<dbReference type="Gene3D" id="3.30.565.10">
    <property type="entry name" value="Histidine kinase-like ATPase, C-terminal domain"/>
    <property type="match status" value="1"/>
</dbReference>
<dbReference type="PRINTS" id="PR00344">
    <property type="entry name" value="BCTRLSENSOR"/>
</dbReference>
<dbReference type="PANTHER" id="PTHR43047:SF72">
    <property type="entry name" value="OSMOSENSING HISTIDINE PROTEIN KINASE SLN1"/>
    <property type="match status" value="1"/>
</dbReference>
<dbReference type="EMBL" id="VCEJ01000004">
    <property type="protein sequence ID" value="TLV00123.1"/>
    <property type="molecule type" value="Genomic_DNA"/>
</dbReference>
<dbReference type="InterPro" id="IPR003594">
    <property type="entry name" value="HATPase_dom"/>
</dbReference>
<evidence type="ECO:0000256" key="3">
    <source>
        <dbReference type="ARBA" id="ARBA00022553"/>
    </source>
</evidence>
<dbReference type="Pfam" id="PF00512">
    <property type="entry name" value="HisKA"/>
    <property type="match status" value="1"/>
</dbReference>
<dbReference type="Gene3D" id="3.40.50.2300">
    <property type="match status" value="1"/>
</dbReference>
<keyword evidence="5" id="KW-0418">Kinase</keyword>
<evidence type="ECO:0000256" key="6">
    <source>
        <dbReference type="PROSITE-ProRule" id="PRU00169"/>
    </source>
</evidence>
<dbReference type="InterPro" id="IPR003661">
    <property type="entry name" value="HisK_dim/P_dom"/>
</dbReference>
<keyword evidence="4" id="KW-0808">Transferase</keyword>
<evidence type="ECO:0000256" key="1">
    <source>
        <dbReference type="ARBA" id="ARBA00000085"/>
    </source>
</evidence>
<dbReference type="Pfam" id="PF00072">
    <property type="entry name" value="Response_reg"/>
    <property type="match status" value="1"/>
</dbReference>
<dbReference type="GO" id="GO:0009927">
    <property type="term" value="F:histidine phosphotransfer kinase activity"/>
    <property type="evidence" value="ECO:0007669"/>
    <property type="project" value="TreeGrafter"/>
</dbReference>
<feature type="transmembrane region" description="Helical" evidence="7">
    <location>
        <begin position="82"/>
        <end position="100"/>
    </location>
</feature>
<dbReference type="PANTHER" id="PTHR43047">
    <property type="entry name" value="TWO-COMPONENT HISTIDINE PROTEIN KINASE"/>
    <property type="match status" value="1"/>
</dbReference>
<dbReference type="CDD" id="cd17546">
    <property type="entry name" value="REC_hyHK_CKI1_RcsC-like"/>
    <property type="match status" value="1"/>
</dbReference>
<dbReference type="AlphaFoldDB" id="A0A5R9KV16"/>
<keyword evidence="7" id="KW-0812">Transmembrane</keyword>
<comment type="catalytic activity">
    <reaction evidence="1">
        <text>ATP + protein L-histidine = ADP + protein N-phospho-L-histidine.</text>
        <dbReference type="EC" id="2.7.13.3"/>
    </reaction>
</comment>
<sequence>MNNVHYTGEFNEAWKKESEIKSRWSNLVFCFAFMLGYPVTSVVYLIKNNPAFFGILKAELIFSALVAVVLAFYYLNKITAQRAAFLTYLLLVPVHAYILATVPHATYDRATFNMTLGLIFIMLVVRWPAIYAFIVTGLVFLFFPTALYWGHPSYFYQFLAQGGLFFFMGHLLFPVIILFTGRRDKREFFYRYTLAEQNEILEKQKEVAESATRAKSEFLSTMSHEIRTPLNGIVGIVHLLEENQSREEEEKELIETLKFSSTHLMSVVNDILDFNKINSNHVKLQPILFNPELLFRNLYNSFVLKAREKKLDLIFETVTLPQLLVDQVRLSQIITNLVHNAIKFTDEGFVKFSVKEVSRNTELIKLEFSVTDSGIGISNEQQETVFEIFTQVRSMVKRHDGGTGLGLAISKELVRLFGGELKLESVFGKGSTFSFEIELPYTEKVAEVKPPAELINTQIRDDARVLVVDDNAINLLFATRLLQQKEIAYDTASDGQQAVEMHSANHYNLIFMDLRMPVMDGFEATRQIRGKDKDIQIVALTASAFEDERERALSNGFDGYLVKPFLPADFYEIVYSCVGVN</sequence>
<evidence type="ECO:0000259" key="8">
    <source>
        <dbReference type="PROSITE" id="PS50109"/>
    </source>
</evidence>
<evidence type="ECO:0000256" key="7">
    <source>
        <dbReference type="SAM" id="Phobius"/>
    </source>
</evidence>
<gene>
    <name evidence="10" type="ORF">FEN17_11470</name>
</gene>
<keyword evidence="11" id="KW-1185">Reference proteome</keyword>
<evidence type="ECO:0000256" key="5">
    <source>
        <dbReference type="ARBA" id="ARBA00022777"/>
    </source>
</evidence>
<dbReference type="SMART" id="SM00448">
    <property type="entry name" value="REC"/>
    <property type="match status" value="1"/>
</dbReference>
<dbReference type="SUPFAM" id="SSF47384">
    <property type="entry name" value="Homodimeric domain of signal transducing histidine kinase"/>
    <property type="match status" value="1"/>
</dbReference>
<feature type="transmembrane region" description="Helical" evidence="7">
    <location>
        <begin position="130"/>
        <end position="149"/>
    </location>
</feature>
<dbReference type="GO" id="GO:0000155">
    <property type="term" value="F:phosphorelay sensor kinase activity"/>
    <property type="evidence" value="ECO:0007669"/>
    <property type="project" value="InterPro"/>
</dbReference>
<evidence type="ECO:0000256" key="4">
    <source>
        <dbReference type="ARBA" id="ARBA00022679"/>
    </source>
</evidence>
<dbReference type="InterPro" id="IPR001789">
    <property type="entry name" value="Sig_transdc_resp-reg_receiver"/>
</dbReference>
<dbReference type="PROSITE" id="PS50109">
    <property type="entry name" value="HIS_KIN"/>
    <property type="match status" value="1"/>
</dbReference>
<feature type="domain" description="Histidine kinase" evidence="8">
    <location>
        <begin position="221"/>
        <end position="441"/>
    </location>
</feature>
<evidence type="ECO:0000313" key="11">
    <source>
        <dbReference type="Proteomes" id="UP000306402"/>
    </source>
</evidence>
<organism evidence="10 11">
    <name type="scientific">Dyadobacter luticola</name>
    <dbReference type="NCBI Taxonomy" id="1979387"/>
    <lineage>
        <taxon>Bacteria</taxon>
        <taxon>Pseudomonadati</taxon>
        <taxon>Bacteroidota</taxon>
        <taxon>Cytophagia</taxon>
        <taxon>Cytophagales</taxon>
        <taxon>Spirosomataceae</taxon>
        <taxon>Dyadobacter</taxon>
    </lineage>
</organism>
<evidence type="ECO:0000259" key="9">
    <source>
        <dbReference type="PROSITE" id="PS50110"/>
    </source>
</evidence>
<accession>A0A5R9KV16</accession>
<dbReference type="InterPro" id="IPR011006">
    <property type="entry name" value="CheY-like_superfamily"/>
</dbReference>
<feature type="transmembrane region" description="Helical" evidence="7">
    <location>
        <begin position="155"/>
        <end position="181"/>
    </location>
</feature>
<dbReference type="FunFam" id="3.30.565.10:FF:000010">
    <property type="entry name" value="Sensor histidine kinase RcsC"/>
    <property type="match status" value="1"/>
</dbReference>
<feature type="transmembrane region" description="Helical" evidence="7">
    <location>
        <begin position="24"/>
        <end position="46"/>
    </location>
</feature>
<keyword evidence="7" id="KW-0472">Membrane</keyword>
<dbReference type="SUPFAM" id="SSF55874">
    <property type="entry name" value="ATPase domain of HSP90 chaperone/DNA topoisomerase II/histidine kinase"/>
    <property type="match status" value="1"/>
</dbReference>
<dbReference type="InterPro" id="IPR005467">
    <property type="entry name" value="His_kinase_dom"/>
</dbReference>
<dbReference type="Gene3D" id="1.10.287.130">
    <property type="match status" value="1"/>
</dbReference>